<proteinExistence type="predicted"/>
<dbReference type="Pfam" id="PF00459">
    <property type="entry name" value="Inositol_P"/>
    <property type="match status" value="1"/>
</dbReference>
<accession>A0A382XK85</accession>
<protein>
    <recommendedName>
        <fullName evidence="2">3'(2'),5'-bisphosphate nucleotidase CysQ</fullName>
    </recommendedName>
</protein>
<sequence>EGAADLYPRFVPTMEWDTGAAQCILEEAGGALCTLNGYRLAYGREDLRNPSIIAAGHPAIDWKSLMPSE</sequence>
<reference evidence="1" key="1">
    <citation type="submission" date="2018-05" db="EMBL/GenBank/DDBJ databases">
        <authorList>
            <person name="Lanie J.A."/>
            <person name="Ng W.-L."/>
            <person name="Kazmierczak K.M."/>
            <person name="Andrzejewski T.M."/>
            <person name="Davidsen T.M."/>
            <person name="Wayne K.J."/>
            <person name="Tettelin H."/>
            <person name="Glass J.I."/>
            <person name="Rusch D."/>
            <person name="Podicherti R."/>
            <person name="Tsui H.-C.T."/>
            <person name="Winkler M.E."/>
        </authorList>
    </citation>
    <scope>NUCLEOTIDE SEQUENCE</scope>
</reference>
<dbReference type="InterPro" id="IPR000760">
    <property type="entry name" value="Inositol_monophosphatase-like"/>
</dbReference>
<gene>
    <name evidence="1" type="ORF">METZ01_LOCUS423582</name>
</gene>
<evidence type="ECO:0008006" key="2">
    <source>
        <dbReference type="Google" id="ProtNLM"/>
    </source>
</evidence>
<organism evidence="1">
    <name type="scientific">marine metagenome</name>
    <dbReference type="NCBI Taxonomy" id="408172"/>
    <lineage>
        <taxon>unclassified sequences</taxon>
        <taxon>metagenomes</taxon>
        <taxon>ecological metagenomes</taxon>
    </lineage>
</organism>
<dbReference type="AlphaFoldDB" id="A0A382XK85"/>
<dbReference type="SUPFAM" id="SSF56655">
    <property type="entry name" value="Carbohydrate phosphatase"/>
    <property type="match status" value="1"/>
</dbReference>
<evidence type="ECO:0000313" key="1">
    <source>
        <dbReference type="EMBL" id="SVD70728.1"/>
    </source>
</evidence>
<dbReference type="Gene3D" id="3.40.190.80">
    <property type="match status" value="1"/>
</dbReference>
<dbReference type="EMBL" id="UINC01167949">
    <property type="protein sequence ID" value="SVD70728.1"/>
    <property type="molecule type" value="Genomic_DNA"/>
</dbReference>
<name>A0A382XK85_9ZZZZ</name>
<feature type="non-terminal residue" evidence="1">
    <location>
        <position position="1"/>
    </location>
</feature>